<proteinExistence type="predicted"/>
<reference evidence="2 3" key="1">
    <citation type="submission" date="2023-04" db="EMBL/GenBank/DDBJ databases">
        <title>Marinobulbifer ophiurae gen. nov., sp. Nov., isolate from tissue of brittle star Ophioplocus japonicus.</title>
        <authorList>
            <person name="Kawano K."/>
            <person name="Sawayama S."/>
            <person name="Nakagawa S."/>
        </authorList>
    </citation>
    <scope>NUCLEOTIDE SEQUENCE [LARGE SCALE GENOMIC DNA]</scope>
    <source>
        <strain evidence="2 3">NKW57</strain>
    </source>
</reference>
<dbReference type="SUPFAM" id="SSF69593">
    <property type="entry name" value="Glycerol-3-phosphate (1)-acyltransferase"/>
    <property type="match status" value="1"/>
</dbReference>
<gene>
    <name evidence="2" type="ORF">MNKW57_16950</name>
</gene>
<evidence type="ECO:0000313" key="3">
    <source>
        <dbReference type="Proteomes" id="UP001224392"/>
    </source>
</evidence>
<dbReference type="InterPro" id="IPR002123">
    <property type="entry name" value="Plipid/glycerol_acylTrfase"/>
</dbReference>
<dbReference type="Proteomes" id="UP001224392">
    <property type="component" value="Unassembled WGS sequence"/>
</dbReference>
<dbReference type="RefSeq" id="WP_285764004.1">
    <property type="nucleotide sequence ID" value="NZ_BSYJ01000003.1"/>
</dbReference>
<sequence length="392" mass="44765">MKASNIDPAVFEDMRPYRDDEVRAVLDRMINDKEAARAMAHFLVPGYASKLERPFAWMVRQFLRFQLRNVTNVYEFQEVIASYMGKVIDRSTSALTISGLDELPKDRACLFVSNHRDIAMDPALSIISMYRKGHNTARIAIGDNLLSKQFAADLMKLNKCFVVTRNASSRREKLAAATRLSNYIYHSIVNDNEHVWIAQRSGRAKDGLDRTNPALLAMFSMTKDKETPFADFWRKLHIVPLAISYEWDPGDRSKAREVYVKTHEGEYQKGKHEDLGSIGKGVMGYKGHVHAAFGTPIEADFADVTEMAEEIDRQIINNYVLHATNLIAYEMLYRETPKLDYSYPARSWDPAENEAVREKFEARLAKAPPELRDLILAQYANPVVSRLAYSND</sequence>
<keyword evidence="3" id="KW-1185">Reference proteome</keyword>
<evidence type="ECO:0000259" key="1">
    <source>
        <dbReference type="Pfam" id="PF01553"/>
    </source>
</evidence>
<feature type="domain" description="Phospholipid/glycerol acyltransferase" evidence="1">
    <location>
        <begin position="96"/>
        <end position="200"/>
    </location>
</feature>
<keyword evidence="2" id="KW-0012">Acyltransferase</keyword>
<keyword evidence="2" id="KW-0808">Transferase</keyword>
<dbReference type="PANTHER" id="PTHR30068:SF3">
    <property type="entry name" value="PHOSPHOLIPID_GLYCEROL ACYLTRANSFERASE DOMAIN-CONTAINING PROTEIN"/>
    <property type="match status" value="1"/>
</dbReference>
<protein>
    <submittedName>
        <fullName evidence="2">1-acyl-sn-glycerol-3-phosphate acyltransferase</fullName>
    </submittedName>
</protein>
<organism evidence="2 3">
    <name type="scientific">Biformimicrobium ophioploci</name>
    <dbReference type="NCBI Taxonomy" id="3036711"/>
    <lineage>
        <taxon>Bacteria</taxon>
        <taxon>Pseudomonadati</taxon>
        <taxon>Pseudomonadota</taxon>
        <taxon>Gammaproteobacteria</taxon>
        <taxon>Cellvibrionales</taxon>
        <taxon>Microbulbiferaceae</taxon>
        <taxon>Biformimicrobium</taxon>
    </lineage>
</organism>
<dbReference type="GO" id="GO:0016746">
    <property type="term" value="F:acyltransferase activity"/>
    <property type="evidence" value="ECO:0007669"/>
    <property type="project" value="UniProtKB-KW"/>
</dbReference>
<dbReference type="Pfam" id="PF01553">
    <property type="entry name" value="Acyltransferase"/>
    <property type="match status" value="1"/>
</dbReference>
<comment type="caution">
    <text evidence="2">The sequence shown here is derived from an EMBL/GenBank/DDBJ whole genome shotgun (WGS) entry which is preliminary data.</text>
</comment>
<accession>A0ABQ6LZ54</accession>
<dbReference type="EMBL" id="BSYJ01000003">
    <property type="protein sequence ID" value="GMG87374.1"/>
    <property type="molecule type" value="Genomic_DNA"/>
</dbReference>
<name>A0ABQ6LZ54_9GAMM</name>
<evidence type="ECO:0000313" key="2">
    <source>
        <dbReference type="EMBL" id="GMG87374.1"/>
    </source>
</evidence>
<dbReference type="PANTHER" id="PTHR30068">
    <property type="entry name" value="URONATE ISOMERASE"/>
    <property type="match status" value="1"/>
</dbReference>